<feature type="compositionally biased region" description="Low complexity" evidence="1">
    <location>
        <begin position="362"/>
        <end position="371"/>
    </location>
</feature>
<dbReference type="AlphaFoldDB" id="A0A1H9GHP7"/>
<reference evidence="4 5" key="1">
    <citation type="submission" date="2016-10" db="EMBL/GenBank/DDBJ databases">
        <authorList>
            <person name="de Groot N.N."/>
        </authorList>
    </citation>
    <scope>NUCLEOTIDE SEQUENCE [LARGE SCALE GENOMIC DNA]</scope>
    <source>
        <strain evidence="4 5">CGMCC 4.3519</strain>
    </source>
</reference>
<evidence type="ECO:0000256" key="2">
    <source>
        <dbReference type="SAM" id="Phobius"/>
    </source>
</evidence>
<feature type="compositionally biased region" description="Basic and acidic residues" evidence="1">
    <location>
        <begin position="18"/>
        <end position="29"/>
    </location>
</feature>
<protein>
    <recommendedName>
        <fullName evidence="3">DUF5667 domain-containing protein</fullName>
    </recommendedName>
</protein>
<feature type="compositionally biased region" description="Low complexity" evidence="1">
    <location>
        <begin position="30"/>
        <end position="43"/>
    </location>
</feature>
<keyword evidence="5" id="KW-1185">Reference proteome</keyword>
<evidence type="ECO:0000256" key="1">
    <source>
        <dbReference type="SAM" id="MobiDB-lite"/>
    </source>
</evidence>
<organism evidence="4 5">
    <name type="scientific">Streptomyces radiopugnans</name>
    <dbReference type="NCBI Taxonomy" id="403935"/>
    <lineage>
        <taxon>Bacteria</taxon>
        <taxon>Bacillati</taxon>
        <taxon>Actinomycetota</taxon>
        <taxon>Actinomycetes</taxon>
        <taxon>Kitasatosporales</taxon>
        <taxon>Streptomycetaceae</taxon>
        <taxon>Streptomyces</taxon>
    </lineage>
</organism>
<accession>A0A1H9GHP7</accession>
<feature type="domain" description="DUF5667" evidence="3">
    <location>
        <begin position="166"/>
        <end position="257"/>
    </location>
</feature>
<dbReference type="Proteomes" id="UP000199055">
    <property type="component" value="Unassembled WGS sequence"/>
</dbReference>
<sequence length="430" mass="43706">MMGAVSPSRRANAFAQALDERESEGRAADRSGGAAPGAPAGAADETRAGAGPTGGPSDEPTALLSLADRLGALPKPVMDPDVKAAQRAQLLAAVENAFAGSGEGASVPGPRSARTGRGGAHRASPLGPLSRLRPRTRLTKGLAAGGLGFGVAAGALSGAAVASTDALPGDTLYGLKLGVEDLRLGMAGDEADRGRVHLNHASTRLNEARRLLERGRSGPLDHESLGDIRRTLSLMRDDVSEGHRLLSQAYEREGDVAPIRSLSSFSQSHRTKWDEVRAGLPVQLTDVGDEVSSLFDAIEDEVGPLRPLLDSGQEDTDSAAGTDGGDRPGTGRTVPPSSPVPGGSGADGTEEGDRDGERRPSPSDSSGSTDPGGERLLPAPGDLLEPSPGEDGASASPDGAPRLPEPDITIPPLLPNLLPGLGIEAGGDSD</sequence>
<keyword evidence="2" id="KW-0472">Membrane</keyword>
<dbReference type="STRING" id="403935.SAMN05216481_1098"/>
<dbReference type="RefSeq" id="WP_093660375.1">
    <property type="nucleotide sequence ID" value="NZ_FOET01000009.1"/>
</dbReference>
<feature type="region of interest" description="Disordered" evidence="1">
    <location>
        <begin position="1"/>
        <end position="62"/>
    </location>
</feature>
<keyword evidence="2" id="KW-0812">Transmembrane</keyword>
<dbReference type="EMBL" id="FOET01000009">
    <property type="protein sequence ID" value="SEQ49632.1"/>
    <property type="molecule type" value="Genomic_DNA"/>
</dbReference>
<keyword evidence="2" id="KW-1133">Transmembrane helix</keyword>
<feature type="transmembrane region" description="Helical" evidence="2">
    <location>
        <begin position="141"/>
        <end position="162"/>
    </location>
</feature>
<evidence type="ECO:0000259" key="3">
    <source>
        <dbReference type="Pfam" id="PF18915"/>
    </source>
</evidence>
<feature type="region of interest" description="Disordered" evidence="1">
    <location>
        <begin position="100"/>
        <end position="133"/>
    </location>
</feature>
<proteinExistence type="predicted"/>
<evidence type="ECO:0000313" key="5">
    <source>
        <dbReference type="Proteomes" id="UP000199055"/>
    </source>
</evidence>
<name>A0A1H9GHP7_9ACTN</name>
<evidence type="ECO:0000313" key="4">
    <source>
        <dbReference type="EMBL" id="SEQ49632.1"/>
    </source>
</evidence>
<dbReference type="Pfam" id="PF18915">
    <property type="entry name" value="DUF5667"/>
    <property type="match status" value="1"/>
</dbReference>
<feature type="region of interest" description="Disordered" evidence="1">
    <location>
        <begin position="303"/>
        <end position="430"/>
    </location>
</feature>
<dbReference type="InterPro" id="IPR043725">
    <property type="entry name" value="DUF5667"/>
</dbReference>
<gene>
    <name evidence="4" type="ORF">SAMN05216481_1098</name>
</gene>